<dbReference type="AlphaFoldDB" id="A0A381PDV3"/>
<gene>
    <name evidence="2" type="ORF">METZ01_LOCUS18036</name>
</gene>
<organism evidence="2">
    <name type="scientific">marine metagenome</name>
    <dbReference type="NCBI Taxonomy" id="408172"/>
    <lineage>
        <taxon>unclassified sequences</taxon>
        <taxon>metagenomes</taxon>
        <taxon>ecological metagenomes</taxon>
    </lineage>
</organism>
<dbReference type="Gene3D" id="2.30.42.10">
    <property type="match status" value="1"/>
</dbReference>
<protein>
    <recommendedName>
        <fullName evidence="1">PDZ domain-containing protein</fullName>
    </recommendedName>
</protein>
<dbReference type="SUPFAM" id="SSF53187">
    <property type="entry name" value="Zn-dependent exopeptidases"/>
    <property type="match status" value="1"/>
</dbReference>
<sequence>MASDKLEGRSSGTQGDELAKDYIVNHFTTAGLPTERVVEVQEHYVYKDRRNKKNKVLTYNIIATLPGTDDKLKEEYVVVGGHYDSVSNKLDKIHNGADDNASGTSMVLELFEKFAASNTHKRTLVFMAFGGEELGLLGSKHFVNNPTINLQKVQLMVNLDMVGRLDNEKNLQLGGTLTAIDLDKKLEPFLNQVENRWQNNLNITELGKGIFKRSDHYSFYLKDIPVLFFFTGLHEDYHGPTDDSNKVNYRGMKVISDLVHPIMEEFANTPEKLVFQPVELEEQSMPAVKMKVTLGVMPDYAHEGDGLKIDAVIDNRPGKKAGMLAGDIIVDIGGTPIKDIYAYMKILSQLNSGDKAEVKVLRNDSEMVLQVQF</sequence>
<dbReference type="Gene3D" id="3.40.630.10">
    <property type="entry name" value="Zn peptidases"/>
    <property type="match status" value="1"/>
</dbReference>
<dbReference type="SMART" id="SM00228">
    <property type="entry name" value="PDZ"/>
    <property type="match status" value="1"/>
</dbReference>
<dbReference type="EMBL" id="UINC01000952">
    <property type="protein sequence ID" value="SUZ65182.1"/>
    <property type="molecule type" value="Genomic_DNA"/>
</dbReference>
<feature type="domain" description="PDZ" evidence="1">
    <location>
        <begin position="277"/>
        <end position="364"/>
    </location>
</feature>
<dbReference type="PROSITE" id="PS50106">
    <property type="entry name" value="PDZ"/>
    <property type="match status" value="1"/>
</dbReference>
<dbReference type="SUPFAM" id="SSF50156">
    <property type="entry name" value="PDZ domain-like"/>
    <property type="match status" value="1"/>
</dbReference>
<accession>A0A381PDV3</accession>
<evidence type="ECO:0000259" key="1">
    <source>
        <dbReference type="PROSITE" id="PS50106"/>
    </source>
</evidence>
<dbReference type="Pfam" id="PF13180">
    <property type="entry name" value="PDZ_2"/>
    <property type="match status" value="1"/>
</dbReference>
<proteinExistence type="predicted"/>
<dbReference type="InterPro" id="IPR036034">
    <property type="entry name" value="PDZ_sf"/>
</dbReference>
<dbReference type="PANTHER" id="PTHR12147:SF26">
    <property type="entry name" value="PEPTIDASE M28 DOMAIN-CONTAINING PROTEIN"/>
    <property type="match status" value="1"/>
</dbReference>
<evidence type="ECO:0000313" key="2">
    <source>
        <dbReference type="EMBL" id="SUZ65182.1"/>
    </source>
</evidence>
<dbReference type="InterPro" id="IPR001478">
    <property type="entry name" value="PDZ"/>
</dbReference>
<dbReference type="InterPro" id="IPR045175">
    <property type="entry name" value="M28_fam"/>
</dbReference>
<dbReference type="PANTHER" id="PTHR12147">
    <property type="entry name" value="METALLOPEPTIDASE M28 FAMILY MEMBER"/>
    <property type="match status" value="1"/>
</dbReference>
<dbReference type="Pfam" id="PF04389">
    <property type="entry name" value="Peptidase_M28"/>
    <property type="match status" value="1"/>
</dbReference>
<reference evidence="2" key="1">
    <citation type="submission" date="2018-05" db="EMBL/GenBank/DDBJ databases">
        <authorList>
            <person name="Lanie J.A."/>
            <person name="Ng W.-L."/>
            <person name="Kazmierczak K.M."/>
            <person name="Andrzejewski T.M."/>
            <person name="Davidsen T.M."/>
            <person name="Wayne K.J."/>
            <person name="Tettelin H."/>
            <person name="Glass J.I."/>
            <person name="Rusch D."/>
            <person name="Podicherti R."/>
            <person name="Tsui H.-C.T."/>
            <person name="Winkler M.E."/>
        </authorList>
    </citation>
    <scope>NUCLEOTIDE SEQUENCE</scope>
</reference>
<name>A0A381PDV3_9ZZZZ</name>
<dbReference type="InterPro" id="IPR007484">
    <property type="entry name" value="Peptidase_M28"/>
</dbReference>
<dbReference type="GO" id="GO:0006508">
    <property type="term" value="P:proteolysis"/>
    <property type="evidence" value="ECO:0007669"/>
    <property type="project" value="InterPro"/>
</dbReference>
<dbReference type="GO" id="GO:0008235">
    <property type="term" value="F:metalloexopeptidase activity"/>
    <property type="evidence" value="ECO:0007669"/>
    <property type="project" value="InterPro"/>
</dbReference>